<dbReference type="RefSeq" id="WP_249314207.1">
    <property type="nucleotide sequence ID" value="NZ_JACRSR010000001.1"/>
</dbReference>
<keyword evidence="9" id="KW-0411">Iron-sulfur</keyword>
<comment type="similarity">
    <text evidence="13">Belongs to the helicase family. DinG subfamily.</text>
</comment>
<dbReference type="SMART" id="SM00491">
    <property type="entry name" value="HELICc2"/>
    <property type="match status" value="1"/>
</dbReference>
<feature type="domain" description="Helicase ATP-binding" evidence="14">
    <location>
        <begin position="178"/>
        <end position="440"/>
    </location>
</feature>
<keyword evidence="2" id="KW-0479">Metal-binding</keyword>
<protein>
    <submittedName>
        <fullName evidence="15">ATP-dependent DNA helicase</fullName>
    </submittedName>
</protein>
<evidence type="ECO:0000256" key="9">
    <source>
        <dbReference type="ARBA" id="ARBA00023014"/>
    </source>
</evidence>
<keyword evidence="12" id="KW-0413">Isomerase</keyword>
<evidence type="ECO:0000256" key="13">
    <source>
        <dbReference type="ARBA" id="ARBA00038058"/>
    </source>
</evidence>
<dbReference type="InterPro" id="IPR027417">
    <property type="entry name" value="P-loop_NTPase"/>
</dbReference>
<evidence type="ECO:0000313" key="16">
    <source>
        <dbReference type="Proteomes" id="UP000623172"/>
    </source>
</evidence>
<keyword evidence="11" id="KW-0234">DNA repair</keyword>
<evidence type="ECO:0000256" key="4">
    <source>
        <dbReference type="ARBA" id="ARBA00022763"/>
    </source>
</evidence>
<dbReference type="InterPro" id="IPR006555">
    <property type="entry name" value="ATP-dep_Helicase_C"/>
</dbReference>
<keyword evidence="16" id="KW-1185">Reference proteome</keyword>
<keyword evidence="1" id="KW-0004">4Fe-4S</keyword>
<sequence length="770" mass="86123">MKTVYTLSVHQFIDMHFKDADLGYAFSSVSRMLEGSESHRKVQESRGGDYEAEKTLRYEMDGGDFSVVVQGRADGLFEKGGLPFVEEIKTTYRREVTGGLPLHLRQAECYAFMLAQRDGLTAVGTRLTYVTLPEGAARSFESLHTRKSLEEKFMPLVSATLELYGSRYRHEKLLSSTAGGLHFPFPSFRKGQREMAGAVWRALTNRERLMVEAPTGIGKTLAALYPAVLALGRGEIRRVFYLTARNTGHESARQALELLRQRGLSIHSLELTAKTKLCPTHGECAKCPYAKGYYSKARQILREVAGEARHWTGEDLIALGEAREVCPFELALDLSEEMDAVILDYNYAFDPRVQLKRYFAEGPRDYALILDEAHNLVDRSRDMYSAEIEKSLYLQAKGEVRALGEDGAFILGPIRRLQELFLTLRKSHRGAFHTLSELPEGFSAALAQFAAACDDFLKAHAQLRLPALLDAYYASAAFLRVYQDFSPSYALVLERDKGGERLALLCLDPSAFLQKAVSRARSAVAFSATLSPMDYYRDLLGMEGCRTLAVDSPFDPANFLPLTLPLETTWKKRDKTAPEVALALHAMVSSHPGHYLAFFPSYGYLKTVQEALQSLAEYPIIQQARDMTARARASFLKRFDGDADTLLGLAVMGGVFGEGIDLVGERLIGVAVVSVGLPQIGPRRDLIKKYFDETRGSGFNYAYVYPGMGKVLQAAGRVIRTHEDRGVALLIDQRFSRQPYRGLFPGHLQPEAVRTYGELMDRFKKFWENS</sequence>
<evidence type="ECO:0000256" key="7">
    <source>
        <dbReference type="ARBA" id="ARBA00022840"/>
    </source>
</evidence>
<dbReference type="AlphaFoldDB" id="A0A926D4Q4"/>
<dbReference type="EMBL" id="JACRSR010000001">
    <property type="protein sequence ID" value="MBC8530310.1"/>
    <property type="molecule type" value="Genomic_DNA"/>
</dbReference>
<evidence type="ECO:0000256" key="5">
    <source>
        <dbReference type="ARBA" id="ARBA00022801"/>
    </source>
</evidence>
<dbReference type="Pfam" id="PF13307">
    <property type="entry name" value="Helicase_C_2"/>
    <property type="match status" value="1"/>
</dbReference>
<keyword evidence="3" id="KW-0547">Nucleotide-binding</keyword>
<dbReference type="SMART" id="SM00487">
    <property type="entry name" value="DEXDc"/>
    <property type="match status" value="1"/>
</dbReference>
<evidence type="ECO:0000256" key="10">
    <source>
        <dbReference type="ARBA" id="ARBA00023125"/>
    </source>
</evidence>
<dbReference type="PANTHER" id="PTHR11472:SF34">
    <property type="entry name" value="REGULATOR OF TELOMERE ELONGATION HELICASE 1"/>
    <property type="match status" value="1"/>
</dbReference>
<dbReference type="InterPro" id="IPR014013">
    <property type="entry name" value="Helic_SF1/SF2_ATP-bd_DinG/Rad3"/>
</dbReference>
<keyword evidence="4" id="KW-0227">DNA damage</keyword>
<keyword evidence="5" id="KW-0378">Hydrolase</keyword>
<dbReference type="GO" id="GO:0046872">
    <property type="term" value="F:metal ion binding"/>
    <property type="evidence" value="ECO:0007669"/>
    <property type="project" value="UniProtKB-KW"/>
</dbReference>
<gene>
    <name evidence="15" type="ORF">H8696_00420</name>
</gene>
<dbReference type="Pfam" id="PF06733">
    <property type="entry name" value="DEAD_2"/>
    <property type="match status" value="1"/>
</dbReference>
<dbReference type="InterPro" id="IPR045028">
    <property type="entry name" value="DinG/Rad3-like"/>
</dbReference>
<keyword evidence="10" id="KW-0238">DNA-binding</keyword>
<dbReference type="GO" id="GO:0003678">
    <property type="term" value="F:DNA helicase activity"/>
    <property type="evidence" value="ECO:0007669"/>
    <property type="project" value="InterPro"/>
</dbReference>
<organism evidence="15 16">
    <name type="scientific">Gehongia tenuis</name>
    <dbReference type="NCBI Taxonomy" id="2763655"/>
    <lineage>
        <taxon>Bacteria</taxon>
        <taxon>Bacillati</taxon>
        <taxon>Bacillota</taxon>
        <taxon>Clostridia</taxon>
        <taxon>Christensenellales</taxon>
        <taxon>Christensenellaceae</taxon>
        <taxon>Gehongia</taxon>
    </lineage>
</organism>
<dbReference type="InterPro" id="IPR014001">
    <property type="entry name" value="Helicase_ATP-bd"/>
</dbReference>
<evidence type="ECO:0000313" key="15">
    <source>
        <dbReference type="EMBL" id="MBC8530310.1"/>
    </source>
</evidence>
<reference evidence="15" key="1">
    <citation type="submission" date="2020-08" db="EMBL/GenBank/DDBJ databases">
        <title>Genome public.</title>
        <authorList>
            <person name="Liu C."/>
            <person name="Sun Q."/>
        </authorList>
    </citation>
    <scope>NUCLEOTIDE SEQUENCE</scope>
    <source>
        <strain evidence="15">NSJ-53</strain>
    </source>
</reference>
<dbReference type="InterPro" id="IPR042493">
    <property type="entry name" value="XPD_DNA_FeS"/>
</dbReference>
<name>A0A926D4Q4_9FIRM</name>
<evidence type="ECO:0000256" key="2">
    <source>
        <dbReference type="ARBA" id="ARBA00022723"/>
    </source>
</evidence>
<evidence type="ECO:0000256" key="12">
    <source>
        <dbReference type="ARBA" id="ARBA00023235"/>
    </source>
</evidence>
<evidence type="ECO:0000256" key="6">
    <source>
        <dbReference type="ARBA" id="ARBA00022806"/>
    </source>
</evidence>
<dbReference type="GO" id="GO:0006281">
    <property type="term" value="P:DNA repair"/>
    <property type="evidence" value="ECO:0007669"/>
    <property type="project" value="UniProtKB-KW"/>
</dbReference>
<dbReference type="SUPFAM" id="SSF52540">
    <property type="entry name" value="P-loop containing nucleoside triphosphate hydrolases"/>
    <property type="match status" value="1"/>
</dbReference>
<keyword evidence="8" id="KW-0408">Iron</keyword>
<dbReference type="GO" id="GO:0005524">
    <property type="term" value="F:ATP binding"/>
    <property type="evidence" value="ECO:0007669"/>
    <property type="project" value="UniProtKB-KW"/>
</dbReference>
<dbReference type="SMART" id="SM00488">
    <property type="entry name" value="DEXDc2"/>
    <property type="match status" value="1"/>
</dbReference>
<evidence type="ECO:0000259" key="14">
    <source>
        <dbReference type="PROSITE" id="PS51193"/>
    </source>
</evidence>
<dbReference type="GO" id="GO:0051539">
    <property type="term" value="F:4 iron, 4 sulfur cluster binding"/>
    <property type="evidence" value="ECO:0007669"/>
    <property type="project" value="UniProtKB-KW"/>
</dbReference>
<proteinExistence type="inferred from homology"/>
<keyword evidence="7" id="KW-0067">ATP-binding</keyword>
<dbReference type="Gene3D" id="3.90.320.10">
    <property type="match status" value="1"/>
</dbReference>
<accession>A0A926D4Q4</accession>
<comment type="caution">
    <text evidence="15">The sequence shown here is derived from an EMBL/GenBank/DDBJ whole genome shotgun (WGS) entry which is preliminary data.</text>
</comment>
<keyword evidence="6 15" id="KW-0347">Helicase</keyword>
<evidence type="ECO:0000256" key="3">
    <source>
        <dbReference type="ARBA" id="ARBA00022741"/>
    </source>
</evidence>
<dbReference type="Proteomes" id="UP000623172">
    <property type="component" value="Unassembled WGS sequence"/>
</dbReference>
<evidence type="ECO:0000256" key="11">
    <source>
        <dbReference type="ARBA" id="ARBA00023204"/>
    </source>
</evidence>
<evidence type="ECO:0000256" key="1">
    <source>
        <dbReference type="ARBA" id="ARBA00022485"/>
    </source>
</evidence>
<dbReference type="GO" id="GO:0016818">
    <property type="term" value="F:hydrolase activity, acting on acid anhydrides, in phosphorus-containing anhydrides"/>
    <property type="evidence" value="ECO:0007669"/>
    <property type="project" value="InterPro"/>
</dbReference>
<dbReference type="GO" id="GO:0003677">
    <property type="term" value="F:DNA binding"/>
    <property type="evidence" value="ECO:0007669"/>
    <property type="project" value="UniProtKB-KW"/>
</dbReference>
<dbReference type="Gene3D" id="1.10.30.20">
    <property type="entry name" value="Bacterial XPD DNA helicase, FeS cluster domain"/>
    <property type="match status" value="1"/>
</dbReference>
<dbReference type="PROSITE" id="PS51193">
    <property type="entry name" value="HELICASE_ATP_BIND_2"/>
    <property type="match status" value="1"/>
</dbReference>
<evidence type="ECO:0000256" key="8">
    <source>
        <dbReference type="ARBA" id="ARBA00023004"/>
    </source>
</evidence>
<dbReference type="InterPro" id="IPR006554">
    <property type="entry name" value="Helicase-like_DEXD_c2"/>
</dbReference>
<dbReference type="PANTHER" id="PTHR11472">
    <property type="entry name" value="DNA REPAIR DEAD HELICASE RAD3/XP-D SUBFAMILY MEMBER"/>
    <property type="match status" value="1"/>
</dbReference>
<dbReference type="Gene3D" id="3.40.50.300">
    <property type="entry name" value="P-loop containing nucleotide triphosphate hydrolases"/>
    <property type="match status" value="2"/>
</dbReference>
<dbReference type="Gene3D" id="1.10.275.40">
    <property type="match status" value="1"/>
</dbReference>
<dbReference type="InterPro" id="IPR011604">
    <property type="entry name" value="PDDEXK-like_dom_sf"/>
</dbReference>
<dbReference type="InterPro" id="IPR010614">
    <property type="entry name" value="RAD3-like_helicase_DEAD"/>
</dbReference>